<dbReference type="AlphaFoldDB" id="A0A3P6T5V3"/>
<organism evidence="8 9">
    <name type="scientific">Litomosoides sigmodontis</name>
    <name type="common">Filarial nematode worm</name>
    <dbReference type="NCBI Taxonomy" id="42156"/>
    <lineage>
        <taxon>Eukaryota</taxon>
        <taxon>Metazoa</taxon>
        <taxon>Ecdysozoa</taxon>
        <taxon>Nematoda</taxon>
        <taxon>Chromadorea</taxon>
        <taxon>Rhabditida</taxon>
        <taxon>Spirurina</taxon>
        <taxon>Spiruromorpha</taxon>
        <taxon>Filarioidea</taxon>
        <taxon>Onchocercidae</taxon>
        <taxon>Litomosoides</taxon>
    </lineage>
</organism>
<protein>
    <recommendedName>
        <fullName evidence="7">Cadherin domain-containing protein</fullName>
    </recommendedName>
</protein>
<feature type="domain" description="Cadherin" evidence="7">
    <location>
        <begin position="368"/>
        <end position="470"/>
    </location>
</feature>
<keyword evidence="2" id="KW-0677">Repeat</keyword>
<feature type="domain" description="Cadherin" evidence="7">
    <location>
        <begin position="671"/>
        <end position="773"/>
    </location>
</feature>
<evidence type="ECO:0000313" key="9">
    <source>
        <dbReference type="Proteomes" id="UP000277928"/>
    </source>
</evidence>
<feature type="transmembrane region" description="Helical" evidence="6">
    <location>
        <begin position="1008"/>
        <end position="1031"/>
    </location>
</feature>
<sequence>MPQQFALLIRATIANRKQSYDLPISIKLSANANVDGRRARFTQTVIALTLTEKSSMNNPLLVEIDNPNDANVTFTLNDYNRIFEINEKFGTISIRNSELLTVDNVGERFNMTLSLWDGKNEIDAAIITVTLRQINDQQTIAPKFSHNVYAFAAKPGESFLGQVLAENLNGDVTYRIAEGGEALFQINGSDGRIFYHGPISKDSRNYELKVIAIDESSPPYIDAALVQVLIAGLGSSPAKFEKNEPRISFASLASGAGTVLHQFTAIDTDPNAKVMYAINSLIAYDDLGNVIPDSSQLFEHFRFRKNGLNDGTLQLAKSFKNTVVMAFWANISATDISHPDEPDDKVELFVQLIALKEQISDADLVKFDQVRSVVEIPESATVGTYVYTVNVKPLPANLVRNHRVVYSLSRGHRIFAINPTTGIITTMAKLRVGSDYNLTVIATDPNTQATSSTSILVKVMPSMKQHISIFPNDSYTFNITENAPIGTIVGALIKSTNAETKIKYAIVGNDNDYFEIDKKGTIRTLLPVDYEKKSVFHPIINASYDNGPFTLLPVTINVADENDVRPRFPERSYSATIMENSPINMFIINAPAIDNDSNVEYSLMMSNDSLALSSLLRVDAEGSVRNVLPLFGLEGRYQFAIVARDGPYTGASATVFLTILPTSKCQPTFPESVSDVIYVNENEFPGSILAKFYGVVPGEECQITYAIWNGVKYATETELFIIDAETGELKAKGMFDCEETDRYGLVVAAFSGDLFAELDVEVRVIDRNDNPIEVIDDHVFFSIREDESVGLPITKIRAFDRDRSDSVYFHLRDGNGKFTIGRTDGILKLADELDREEQDFYELHVMLTNSVEPPDAENDVVFATVQIMVLDVNDNGPIFESGMYQKAIGHDAIAGMEIAKVVAVDPDLFNSSSPNSGSVHYQIDETIYRYADQVTQATGFIGIDEKSGIVRLAQPTFFAPGGVFETRITSTDLSDTLSHVNTTTLKYSIDAIKLPEAVPYVRLREASLLLAIFTFLILFVLTVFAMILCYYRSKFLREKKMYEDEKKAAGSMNKINRHKQPLGGVKSVQHNLRERYPNATDENVYATQEIKMLVGLDDTMKRVRYGCDNNKNINHSQLEVKNMKVYE</sequence>
<evidence type="ECO:0000256" key="5">
    <source>
        <dbReference type="PROSITE-ProRule" id="PRU00043"/>
    </source>
</evidence>
<dbReference type="EMBL" id="UYRX01000164">
    <property type="protein sequence ID" value="VDK76065.1"/>
    <property type="molecule type" value="Genomic_DNA"/>
</dbReference>
<evidence type="ECO:0000256" key="1">
    <source>
        <dbReference type="ARBA" id="ARBA00004370"/>
    </source>
</evidence>
<dbReference type="PANTHER" id="PTHR24027:SF442">
    <property type="entry name" value="PROTOCADHERIN-15 ISOFORM X1"/>
    <property type="match status" value="1"/>
</dbReference>
<keyword evidence="4 6" id="KW-0472">Membrane</keyword>
<evidence type="ECO:0000259" key="7">
    <source>
        <dbReference type="PROSITE" id="PS50268"/>
    </source>
</evidence>
<dbReference type="GO" id="GO:0008013">
    <property type="term" value="F:beta-catenin binding"/>
    <property type="evidence" value="ECO:0007669"/>
    <property type="project" value="TreeGrafter"/>
</dbReference>
<dbReference type="InterPro" id="IPR020894">
    <property type="entry name" value="Cadherin_CS"/>
</dbReference>
<keyword evidence="6" id="KW-1133">Transmembrane helix</keyword>
<dbReference type="InterPro" id="IPR015919">
    <property type="entry name" value="Cadherin-like_sf"/>
</dbReference>
<dbReference type="CDD" id="cd11304">
    <property type="entry name" value="Cadherin_repeat"/>
    <property type="match status" value="6"/>
</dbReference>
<dbReference type="GO" id="GO:0016342">
    <property type="term" value="C:catenin complex"/>
    <property type="evidence" value="ECO:0007669"/>
    <property type="project" value="TreeGrafter"/>
</dbReference>
<dbReference type="OMA" id="ITKIRAF"/>
<dbReference type="InterPro" id="IPR002126">
    <property type="entry name" value="Cadherin-like_dom"/>
</dbReference>
<proteinExistence type="predicted"/>
<dbReference type="Pfam" id="PF00028">
    <property type="entry name" value="Cadherin"/>
    <property type="match status" value="3"/>
</dbReference>
<dbReference type="GO" id="GO:0005509">
    <property type="term" value="F:calcium ion binding"/>
    <property type="evidence" value="ECO:0007669"/>
    <property type="project" value="UniProtKB-UniRule"/>
</dbReference>
<dbReference type="SUPFAM" id="SSF49313">
    <property type="entry name" value="Cadherin-like"/>
    <property type="match status" value="7"/>
</dbReference>
<dbReference type="GO" id="GO:0007156">
    <property type="term" value="P:homophilic cell adhesion via plasma membrane adhesion molecules"/>
    <property type="evidence" value="ECO:0007669"/>
    <property type="project" value="InterPro"/>
</dbReference>
<evidence type="ECO:0000256" key="3">
    <source>
        <dbReference type="ARBA" id="ARBA00022837"/>
    </source>
</evidence>
<keyword evidence="3 5" id="KW-0106">Calcium</keyword>
<dbReference type="GO" id="GO:0016477">
    <property type="term" value="P:cell migration"/>
    <property type="evidence" value="ECO:0007669"/>
    <property type="project" value="TreeGrafter"/>
</dbReference>
<feature type="domain" description="Cadherin" evidence="7">
    <location>
        <begin position="781"/>
        <end position="879"/>
    </location>
</feature>
<reference evidence="8 9" key="1">
    <citation type="submission" date="2018-08" db="EMBL/GenBank/DDBJ databases">
        <authorList>
            <person name="Laetsch R D."/>
            <person name="Stevens L."/>
            <person name="Kumar S."/>
            <person name="Blaxter L. M."/>
        </authorList>
    </citation>
    <scope>NUCLEOTIDE SEQUENCE [LARGE SCALE GENOMIC DNA]</scope>
</reference>
<gene>
    <name evidence="8" type="ORF">NLS_LOCUS3158</name>
</gene>
<dbReference type="PRINTS" id="PR00205">
    <property type="entry name" value="CADHERIN"/>
</dbReference>
<dbReference type="STRING" id="42156.A0A3P6T5V3"/>
<dbReference type="Gene3D" id="2.60.40.60">
    <property type="entry name" value="Cadherins"/>
    <property type="match status" value="7"/>
</dbReference>
<feature type="domain" description="Cadherin" evidence="7">
    <location>
        <begin position="471"/>
        <end position="568"/>
    </location>
</feature>
<evidence type="ECO:0000256" key="2">
    <source>
        <dbReference type="ARBA" id="ARBA00022737"/>
    </source>
</evidence>
<dbReference type="OrthoDB" id="9990384at2759"/>
<evidence type="ECO:0000256" key="4">
    <source>
        <dbReference type="ARBA" id="ARBA00023136"/>
    </source>
</evidence>
<feature type="domain" description="Cadherin" evidence="7">
    <location>
        <begin position="169"/>
        <end position="247"/>
    </location>
</feature>
<evidence type="ECO:0000256" key="6">
    <source>
        <dbReference type="SAM" id="Phobius"/>
    </source>
</evidence>
<feature type="domain" description="Cadherin" evidence="7">
    <location>
        <begin position="42"/>
        <end position="144"/>
    </location>
</feature>
<dbReference type="GO" id="GO:0045296">
    <property type="term" value="F:cadherin binding"/>
    <property type="evidence" value="ECO:0007669"/>
    <property type="project" value="TreeGrafter"/>
</dbReference>
<evidence type="ECO:0000313" key="8">
    <source>
        <dbReference type="EMBL" id="VDK76065.1"/>
    </source>
</evidence>
<dbReference type="PROSITE" id="PS00232">
    <property type="entry name" value="CADHERIN_1"/>
    <property type="match status" value="1"/>
</dbReference>
<dbReference type="InterPro" id="IPR039808">
    <property type="entry name" value="Cadherin"/>
</dbReference>
<name>A0A3P6T5V3_LITSI</name>
<keyword evidence="9" id="KW-1185">Reference proteome</keyword>
<accession>A0A3P6T5V3</accession>
<dbReference type="SMART" id="SM00112">
    <property type="entry name" value="CA"/>
    <property type="match status" value="5"/>
</dbReference>
<comment type="subcellular location">
    <subcellularLocation>
        <location evidence="1">Membrane</location>
    </subcellularLocation>
</comment>
<keyword evidence="6" id="KW-0812">Transmembrane</keyword>
<feature type="domain" description="Cadherin" evidence="7">
    <location>
        <begin position="880"/>
        <end position="1001"/>
    </location>
</feature>
<dbReference type="PROSITE" id="PS50268">
    <property type="entry name" value="CADHERIN_2"/>
    <property type="match status" value="8"/>
</dbReference>
<dbReference type="Proteomes" id="UP000277928">
    <property type="component" value="Unassembled WGS sequence"/>
</dbReference>
<dbReference type="PANTHER" id="PTHR24027">
    <property type="entry name" value="CADHERIN-23"/>
    <property type="match status" value="1"/>
</dbReference>
<feature type="domain" description="Cadherin" evidence="7">
    <location>
        <begin position="569"/>
        <end position="669"/>
    </location>
</feature>